<feature type="transmembrane region" description="Helical" evidence="1">
    <location>
        <begin position="145"/>
        <end position="173"/>
    </location>
</feature>
<evidence type="ECO:0000313" key="2">
    <source>
        <dbReference type="EMBL" id="MVB10809.1"/>
    </source>
</evidence>
<feature type="transmembrane region" description="Helical" evidence="1">
    <location>
        <begin position="87"/>
        <end position="112"/>
    </location>
</feature>
<gene>
    <name evidence="2" type="ORF">CAFE_15070</name>
</gene>
<keyword evidence="3" id="KW-1185">Reference proteome</keyword>
<evidence type="ECO:0000256" key="1">
    <source>
        <dbReference type="SAM" id="Phobius"/>
    </source>
</evidence>
<protein>
    <recommendedName>
        <fullName evidence="4">DUF308 domain-containing protein</fullName>
    </recommendedName>
</protein>
<keyword evidence="1" id="KW-0472">Membrane</keyword>
<name>A0A6N8HYN2_9FIRM</name>
<comment type="caution">
    <text evidence="2">The sequence shown here is derived from an EMBL/GenBank/DDBJ whole genome shotgun (WGS) entry which is preliminary data.</text>
</comment>
<reference evidence="2 3" key="1">
    <citation type="submission" date="2019-09" db="EMBL/GenBank/DDBJ databases">
        <title>Genome sequence of Clostridium sp. EA1.</title>
        <authorList>
            <person name="Poehlein A."/>
            <person name="Bengelsdorf F.R."/>
            <person name="Daniel R."/>
        </authorList>
    </citation>
    <scope>NUCLEOTIDE SEQUENCE [LARGE SCALE GENOMIC DNA]</scope>
    <source>
        <strain evidence="2 3">EA1</strain>
    </source>
</reference>
<proteinExistence type="predicted"/>
<feature type="transmembrane region" description="Helical" evidence="1">
    <location>
        <begin position="25"/>
        <end position="43"/>
    </location>
</feature>
<dbReference type="RefSeq" id="WP_207645045.1">
    <property type="nucleotide sequence ID" value="NZ_VWXL01000047.1"/>
</dbReference>
<sequence length="209" mass="23197">MLIYLYRKVGFILDAFLFEDFTKCAMLRAAFWGIMGIILFALPNFLLDGMFYAIVGYMLADGIWRIVKFVRESAANHIHDKKAGSPLRYFSLVIAVLLLVVVAHSIIFRHFLIQITPVYLGGLLLLEGIIYFVIALCANTFPQRGLLVFLSVIAFLGGAAVLVFTFGFGVGGIPGLTKVSGTALLLACLYELAAYLIYRKNVTAQTRRI</sequence>
<dbReference type="Proteomes" id="UP000469440">
    <property type="component" value="Unassembled WGS sequence"/>
</dbReference>
<dbReference type="AlphaFoldDB" id="A0A6N8HYN2"/>
<accession>A0A6N8HYN2</accession>
<organism evidence="2 3">
    <name type="scientific">Caproicibacter fermentans</name>
    <dbReference type="NCBI Taxonomy" id="2576756"/>
    <lineage>
        <taxon>Bacteria</taxon>
        <taxon>Bacillati</taxon>
        <taxon>Bacillota</taxon>
        <taxon>Clostridia</taxon>
        <taxon>Eubacteriales</taxon>
        <taxon>Acutalibacteraceae</taxon>
        <taxon>Caproicibacter</taxon>
    </lineage>
</organism>
<keyword evidence="1" id="KW-1133">Transmembrane helix</keyword>
<keyword evidence="1" id="KW-0812">Transmembrane</keyword>
<evidence type="ECO:0000313" key="3">
    <source>
        <dbReference type="Proteomes" id="UP000469440"/>
    </source>
</evidence>
<feature type="transmembrane region" description="Helical" evidence="1">
    <location>
        <begin position="179"/>
        <end position="198"/>
    </location>
</feature>
<dbReference type="EMBL" id="VWXL01000047">
    <property type="protein sequence ID" value="MVB10809.1"/>
    <property type="molecule type" value="Genomic_DNA"/>
</dbReference>
<evidence type="ECO:0008006" key="4">
    <source>
        <dbReference type="Google" id="ProtNLM"/>
    </source>
</evidence>
<feature type="transmembrane region" description="Helical" evidence="1">
    <location>
        <begin position="118"/>
        <end position="138"/>
    </location>
</feature>